<keyword evidence="3" id="KW-1185">Reference proteome</keyword>
<accession>A0A9P6VIP3</accession>
<feature type="compositionally biased region" description="Basic and acidic residues" evidence="1">
    <location>
        <begin position="474"/>
        <end position="487"/>
    </location>
</feature>
<dbReference type="OrthoDB" id="442243at2759"/>
<organism evidence="2 3">
    <name type="scientific">Hyphodiscus hymeniophilus</name>
    <dbReference type="NCBI Taxonomy" id="353542"/>
    <lineage>
        <taxon>Eukaryota</taxon>
        <taxon>Fungi</taxon>
        <taxon>Dikarya</taxon>
        <taxon>Ascomycota</taxon>
        <taxon>Pezizomycotina</taxon>
        <taxon>Leotiomycetes</taxon>
        <taxon>Helotiales</taxon>
        <taxon>Hyphodiscaceae</taxon>
        <taxon>Hyphodiscus</taxon>
    </lineage>
</organism>
<dbReference type="Gene3D" id="3.40.50.1820">
    <property type="entry name" value="alpha/beta hydrolase"/>
    <property type="match status" value="1"/>
</dbReference>
<reference evidence="2" key="1">
    <citation type="submission" date="2019-07" db="EMBL/GenBank/DDBJ databases">
        <title>Hyphodiscus hymeniophilus genome sequencing and assembly.</title>
        <authorList>
            <person name="Kramer G."/>
            <person name="Nodwell J."/>
        </authorList>
    </citation>
    <scope>NUCLEOTIDE SEQUENCE</scope>
    <source>
        <strain evidence="2">ATCC 34498</strain>
    </source>
</reference>
<name>A0A9P6VIP3_9HELO</name>
<dbReference type="Proteomes" id="UP000785200">
    <property type="component" value="Unassembled WGS sequence"/>
</dbReference>
<dbReference type="InterPro" id="IPR029058">
    <property type="entry name" value="AB_hydrolase_fold"/>
</dbReference>
<feature type="compositionally biased region" description="Basic and acidic residues" evidence="1">
    <location>
        <begin position="546"/>
        <end position="578"/>
    </location>
</feature>
<dbReference type="SUPFAM" id="SSF53474">
    <property type="entry name" value="alpha/beta-Hydrolases"/>
    <property type="match status" value="1"/>
</dbReference>
<feature type="region of interest" description="Disordered" evidence="1">
    <location>
        <begin position="462"/>
        <end position="620"/>
    </location>
</feature>
<dbReference type="PANTHER" id="PTHR47842">
    <property type="entry name" value="EXPRESSED PROTEIN"/>
    <property type="match status" value="1"/>
</dbReference>
<protein>
    <recommendedName>
        <fullName evidence="4">DUF676 domain-containing protein</fullName>
    </recommendedName>
</protein>
<dbReference type="EMBL" id="VNKQ01000010">
    <property type="protein sequence ID" value="KAG0648408.1"/>
    <property type="molecule type" value="Genomic_DNA"/>
</dbReference>
<sequence>MVKTVFICFIHGFKGNEETFYHFPDDLRRLVQEQVPDLNVHTELYPKYDTRGDLAVCVEAFKDWLQGKITDLETKAENKNAIKDPSVGVILVAHSVGGLVAADTLFSVLDNRPVSLDPNTKLMFPLIHGLIAFDTPYNGLARSMFAYGAFSQYQNINSLWSVGTSVGALLTSGGVSSVSGAAAASNQLASSQSPKWKRYQLLAARTGTYGAILAGGVAAYMNRAEIAEGFSKLNEGKLSESWSKVSWENTREGISQIPAYVSRESIGGGFTWMASHLKFVGALMKPAQLKMRLERLGALKGIGVADLYTSLGENGYWSGGYFVPKRTFCAVPRAPEEEARIFTEWPNEKAADEIAAHCSMFRPENNPKYEQMAEKTRDLVVQFLKNDPRSVVDEYKPSQSQRQRSMSEAHLWDDDGNVKGGVAEIKNDEDDEQQLKAILAQSDMPEPVNGGVTDEELQKAAELPLPVEDVDEEDMKKLLDGDGEKEASTTWRSSFAVDTDDAPKRKADEAFPAESEKEGEESQRTAEEQLLEQSSDAAGTDVPSGKGEEAVKEAEKLPGEVEKPHQEPQNDEDGKVDQKLPGLSAPQGDALKQADEKVAEEPKHIQIDEGTKEKEGIAEP</sequence>
<feature type="compositionally biased region" description="Basic and acidic residues" evidence="1">
    <location>
        <begin position="501"/>
        <end position="527"/>
    </location>
</feature>
<comment type="caution">
    <text evidence="2">The sequence shown here is derived from an EMBL/GenBank/DDBJ whole genome shotgun (WGS) entry which is preliminary data.</text>
</comment>
<gene>
    <name evidence="2" type="ORF">D0Z07_5327</name>
</gene>
<dbReference type="AlphaFoldDB" id="A0A9P6VIP3"/>
<feature type="compositionally biased region" description="Basic and acidic residues" evidence="1">
    <location>
        <begin position="592"/>
        <end position="620"/>
    </location>
</feature>
<proteinExistence type="predicted"/>
<feature type="region of interest" description="Disordered" evidence="1">
    <location>
        <begin position="394"/>
        <end position="419"/>
    </location>
</feature>
<dbReference type="PANTHER" id="PTHR47842:SF2">
    <property type="entry name" value="DUF676 DOMAIN-CONTAINING PROTEIN"/>
    <property type="match status" value="1"/>
</dbReference>
<evidence type="ECO:0000313" key="2">
    <source>
        <dbReference type="EMBL" id="KAG0648408.1"/>
    </source>
</evidence>
<evidence type="ECO:0008006" key="4">
    <source>
        <dbReference type="Google" id="ProtNLM"/>
    </source>
</evidence>
<evidence type="ECO:0000313" key="3">
    <source>
        <dbReference type="Proteomes" id="UP000785200"/>
    </source>
</evidence>
<feature type="compositionally biased region" description="Basic and acidic residues" evidence="1">
    <location>
        <begin position="405"/>
        <end position="417"/>
    </location>
</feature>
<evidence type="ECO:0000256" key="1">
    <source>
        <dbReference type="SAM" id="MobiDB-lite"/>
    </source>
</evidence>